<evidence type="ECO:0000256" key="1">
    <source>
        <dbReference type="SAM" id="MobiDB-lite"/>
    </source>
</evidence>
<evidence type="ECO:0000313" key="4">
    <source>
        <dbReference type="Proteomes" id="UP000198341"/>
    </source>
</evidence>
<keyword evidence="2" id="KW-0472">Membrane</keyword>
<name>K8F2H0_9CHLO</name>
<feature type="transmembrane region" description="Helical" evidence="2">
    <location>
        <begin position="77"/>
        <end position="98"/>
    </location>
</feature>
<dbReference type="RefSeq" id="XP_007512159.1">
    <property type="nucleotide sequence ID" value="XM_007512097.1"/>
</dbReference>
<gene>
    <name evidence="3" type="ORF">Bathy07g04520</name>
</gene>
<keyword evidence="4" id="KW-1185">Reference proteome</keyword>
<dbReference type="Proteomes" id="UP000198341">
    <property type="component" value="Chromosome 7"/>
</dbReference>
<organism evidence="3 4">
    <name type="scientific">Bathycoccus prasinos</name>
    <dbReference type="NCBI Taxonomy" id="41875"/>
    <lineage>
        <taxon>Eukaryota</taxon>
        <taxon>Viridiplantae</taxon>
        <taxon>Chlorophyta</taxon>
        <taxon>Mamiellophyceae</taxon>
        <taxon>Mamiellales</taxon>
        <taxon>Bathycoccaceae</taxon>
        <taxon>Bathycoccus</taxon>
    </lineage>
</organism>
<keyword evidence="2" id="KW-0812">Transmembrane</keyword>
<dbReference type="KEGG" id="bpg:Bathy07g04520"/>
<reference evidence="3 4" key="1">
    <citation type="submission" date="2011-10" db="EMBL/GenBank/DDBJ databases">
        <authorList>
            <person name="Genoscope - CEA"/>
        </authorList>
    </citation>
    <scope>NUCLEOTIDE SEQUENCE [LARGE SCALE GENOMIC DNA]</scope>
    <source>
        <strain evidence="3 4">RCC 1105</strain>
    </source>
</reference>
<dbReference type="GeneID" id="19014941"/>
<proteinExistence type="predicted"/>
<keyword evidence="2" id="KW-1133">Transmembrane helix</keyword>
<evidence type="ECO:0000256" key="2">
    <source>
        <dbReference type="SAM" id="Phobius"/>
    </source>
</evidence>
<accession>K8F2H0</accession>
<feature type="compositionally biased region" description="Basic and acidic residues" evidence="1">
    <location>
        <begin position="27"/>
        <end position="49"/>
    </location>
</feature>
<protein>
    <submittedName>
        <fullName evidence="3">Uncharacterized protein</fullName>
    </submittedName>
</protein>
<evidence type="ECO:0000313" key="3">
    <source>
        <dbReference type="EMBL" id="CCO66247.1"/>
    </source>
</evidence>
<feature type="compositionally biased region" description="Polar residues" evidence="1">
    <location>
        <begin position="7"/>
        <end position="23"/>
    </location>
</feature>
<sequence length="151" mass="17641">MPFSPRKASSFTSRFHATTSRKNPTYYHEEEDKRRRNDENEDANKREIPNESTRLFSVESDLKLAKMTRAQGSWSPLRAFLSILSIAVVAMICIYVGYAEDVYDSEKVLSTEAKEAAEALYTREKFLFFGKEDGRLGNRNFQRWELPKKLW</sequence>
<dbReference type="AlphaFoldDB" id="K8F2H0"/>
<dbReference type="EMBL" id="FO082272">
    <property type="protein sequence ID" value="CCO66247.1"/>
    <property type="molecule type" value="Genomic_DNA"/>
</dbReference>
<feature type="region of interest" description="Disordered" evidence="1">
    <location>
        <begin position="1"/>
        <end position="51"/>
    </location>
</feature>